<evidence type="ECO:0000313" key="3">
    <source>
        <dbReference type="EMBL" id="SLN62995.1"/>
    </source>
</evidence>
<organism evidence="3 4">
    <name type="scientific">Pseudoruegeria aquimaris</name>
    <dbReference type="NCBI Taxonomy" id="393663"/>
    <lineage>
        <taxon>Bacteria</taxon>
        <taxon>Pseudomonadati</taxon>
        <taxon>Pseudomonadota</taxon>
        <taxon>Alphaproteobacteria</taxon>
        <taxon>Rhodobacterales</taxon>
        <taxon>Roseobacteraceae</taxon>
        <taxon>Pseudoruegeria</taxon>
    </lineage>
</organism>
<proteinExistence type="inferred from homology"/>
<dbReference type="HAMAP" id="MF_00758">
    <property type="entry name" value="UPF0301"/>
    <property type="match status" value="1"/>
</dbReference>
<comment type="similarity">
    <text evidence="1 2">Belongs to the UPF0301 (AlgH) family.</text>
</comment>
<dbReference type="InterPro" id="IPR003774">
    <property type="entry name" value="AlgH-like"/>
</dbReference>
<reference evidence="3 4" key="1">
    <citation type="submission" date="2017-03" db="EMBL/GenBank/DDBJ databases">
        <authorList>
            <person name="Afonso C.L."/>
            <person name="Miller P.J."/>
            <person name="Scott M.A."/>
            <person name="Spackman E."/>
            <person name="Goraichik I."/>
            <person name="Dimitrov K.M."/>
            <person name="Suarez D.L."/>
            <person name="Swayne D.E."/>
        </authorList>
    </citation>
    <scope>NUCLEOTIDE SEQUENCE [LARGE SCALE GENOMIC DNA]</scope>
    <source>
        <strain evidence="3 4">CECT 7680</strain>
    </source>
</reference>
<dbReference type="SUPFAM" id="SSF143456">
    <property type="entry name" value="VC0467-like"/>
    <property type="match status" value="1"/>
</dbReference>
<sequence>MNVRARPLPCRMGKLIFDGMTTPDDPVRLKGKILIAMPGMGDPRFDKSVVFICDHSEAGAMGLIVNKTAPDLSLGELLDQLSINGDRFDTAQTVHFGGPVETNRGFVLHSPDYYRKGSTLRVNALASMTASLEVLQDTAEGAGPKSFFLALGYSGWGGGQLEDEIGQNGWLTGEASDEILFSRENEGKWTQALKGMGVDPLLLSAAAGHA</sequence>
<dbReference type="Proteomes" id="UP000193409">
    <property type="component" value="Unassembled WGS sequence"/>
</dbReference>
<protein>
    <recommendedName>
        <fullName evidence="2">UPF0301 protein PSA7680_03325</fullName>
    </recommendedName>
</protein>
<gene>
    <name evidence="3" type="ORF">PSA7680_03325</name>
</gene>
<dbReference type="GO" id="GO:0005829">
    <property type="term" value="C:cytosol"/>
    <property type="evidence" value="ECO:0007669"/>
    <property type="project" value="TreeGrafter"/>
</dbReference>
<evidence type="ECO:0000313" key="4">
    <source>
        <dbReference type="Proteomes" id="UP000193409"/>
    </source>
</evidence>
<evidence type="ECO:0000256" key="2">
    <source>
        <dbReference type="HAMAP-Rule" id="MF_00758"/>
    </source>
</evidence>
<dbReference type="EMBL" id="FWFQ01000033">
    <property type="protein sequence ID" value="SLN62995.1"/>
    <property type="molecule type" value="Genomic_DNA"/>
</dbReference>
<dbReference type="PANTHER" id="PTHR30327:SF1">
    <property type="entry name" value="UPF0301 PROTEIN YQGE"/>
    <property type="match status" value="1"/>
</dbReference>
<accession>A0A1Y5TG70</accession>
<name>A0A1Y5TG70_9RHOB</name>
<dbReference type="Gene3D" id="3.40.1740.10">
    <property type="entry name" value="VC0467-like"/>
    <property type="match status" value="1"/>
</dbReference>
<dbReference type="PANTHER" id="PTHR30327">
    <property type="entry name" value="UNCHARACTERIZED PROTEIN YQGE"/>
    <property type="match status" value="1"/>
</dbReference>
<evidence type="ECO:0000256" key="1">
    <source>
        <dbReference type="ARBA" id="ARBA00009600"/>
    </source>
</evidence>
<dbReference type="Pfam" id="PF02622">
    <property type="entry name" value="DUF179"/>
    <property type="match status" value="1"/>
</dbReference>
<keyword evidence="4" id="KW-1185">Reference proteome</keyword>
<dbReference type="AlphaFoldDB" id="A0A1Y5TG70"/>